<dbReference type="RefSeq" id="WP_183816035.1">
    <property type="nucleotide sequence ID" value="NZ_JACHOB010000001.1"/>
</dbReference>
<protein>
    <recommendedName>
        <fullName evidence="5">DUF945 domain-containing protein</fullName>
    </recommendedName>
</protein>
<gene>
    <name evidence="3" type="ORF">GGQ59_000812</name>
</gene>
<proteinExistence type="predicted"/>
<reference evidence="3 4" key="1">
    <citation type="submission" date="2020-08" db="EMBL/GenBank/DDBJ databases">
        <title>Genomic Encyclopedia of Type Strains, Phase IV (KMG-IV): sequencing the most valuable type-strain genomes for metagenomic binning, comparative biology and taxonomic classification.</title>
        <authorList>
            <person name="Goeker M."/>
        </authorList>
    </citation>
    <scope>NUCLEOTIDE SEQUENCE [LARGE SCALE GENOMIC DNA]</scope>
    <source>
        <strain evidence="3 4">DSM 102850</strain>
    </source>
</reference>
<comment type="caution">
    <text evidence="3">The sequence shown here is derived from an EMBL/GenBank/DDBJ whole genome shotgun (WGS) entry which is preliminary data.</text>
</comment>
<dbReference type="EMBL" id="JACHOB010000001">
    <property type="protein sequence ID" value="MBB4658312.1"/>
    <property type="molecule type" value="Genomic_DNA"/>
</dbReference>
<evidence type="ECO:0000313" key="4">
    <source>
        <dbReference type="Proteomes" id="UP000563524"/>
    </source>
</evidence>
<feature type="signal peptide" evidence="2">
    <location>
        <begin position="1"/>
        <end position="25"/>
    </location>
</feature>
<evidence type="ECO:0000313" key="3">
    <source>
        <dbReference type="EMBL" id="MBB4658312.1"/>
    </source>
</evidence>
<dbReference type="Proteomes" id="UP000563524">
    <property type="component" value="Unassembled WGS sequence"/>
</dbReference>
<evidence type="ECO:0008006" key="5">
    <source>
        <dbReference type="Google" id="ProtNLM"/>
    </source>
</evidence>
<feature type="chain" id="PRO_5032559793" description="DUF945 domain-containing protein" evidence="2">
    <location>
        <begin position="26"/>
        <end position="548"/>
    </location>
</feature>
<dbReference type="AlphaFoldDB" id="A0A840I220"/>
<keyword evidence="2" id="KW-0732">Signal</keyword>
<feature type="region of interest" description="Disordered" evidence="1">
    <location>
        <begin position="139"/>
        <end position="158"/>
    </location>
</feature>
<keyword evidence="4" id="KW-1185">Reference proteome</keyword>
<evidence type="ECO:0000256" key="2">
    <source>
        <dbReference type="SAM" id="SignalP"/>
    </source>
</evidence>
<accession>A0A840I220</accession>
<sequence length="548" mass="57037">MTPSRQKTALIVSALALATAGGASAYRFSKAESATIATQDGFRPYSARGAEPVDPAAYLSALGLDAGSYESASFDEEIGALVVTGIAPSGGDADVAIGRAELFAPDLDAARAIGSAASDLQAPFERLRLYDVTLTKDPCEDEGTEGCGADAGPGARPAPTMIRLGGAEVQDLRVRRPEAQGEDAVAAAAWLTSFAMGDVTLQDLVVTNENTVSVAQLTLNGYEEGRLGRVNLRALETMTGEEVSAVRGRLASMSPALAGVLNGPLGGLFLPENARTTIASLRWDGMSVAGLLPYLAAGEEPPMDADDMIEVGGAELRDQKTYVNGKLATSAARTTISDIDFLGYMPQRFSAATEGVTTDYSVYFGEEEAELLPVLKAQGLTAVKSSSRVDYAYDADADTIRFTSEGEAKDLFSSRLDARMSAFDHAAVLGGGEEALSAVAIDGITLTLEDEALIGALFAVYGAMEGRDPARLREGVAGTVTIAALQGQGVSPRVPDYADAVSQFVSEGGTLKISIDPSSPVVLGTLSDGAARPAQLIERLNLTVEREE</sequence>
<name>A0A840I220_9PROT</name>
<evidence type="ECO:0000256" key="1">
    <source>
        <dbReference type="SAM" id="MobiDB-lite"/>
    </source>
</evidence>
<organism evidence="3 4">
    <name type="scientific">Parvularcula dongshanensis</name>
    <dbReference type="NCBI Taxonomy" id="1173995"/>
    <lineage>
        <taxon>Bacteria</taxon>
        <taxon>Pseudomonadati</taxon>
        <taxon>Pseudomonadota</taxon>
        <taxon>Alphaproteobacteria</taxon>
        <taxon>Parvularculales</taxon>
        <taxon>Parvularculaceae</taxon>
        <taxon>Parvularcula</taxon>
    </lineage>
</organism>